<dbReference type="EMBL" id="LAZR01000062">
    <property type="protein sequence ID" value="KKN96756.1"/>
    <property type="molecule type" value="Genomic_DNA"/>
</dbReference>
<comment type="caution">
    <text evidence="1">The sequence shown here is derived from an EMBL/GenBank/DDBJ whole genome shotgun (WGS) entry which is preliminary data.</text>
</comment>
<organism evidence="1">
    <name type="scientific">marine sediment metagenome</name>
    <dbReference type="NCBI Taxonomy" id="412755"/>
    <lineage>
        <taxon>unclassified sequences</taxon>
        <taxon>metagenomes</taxon>
        <taxon>ecological metagenomes</taxon>
    </lineage>
</organism>
<proteinExistence type="predicted"/>
<accession>A0A0F9XCN6</accession>
<evidence type="ECO:0000313" key="1">
    <source>
        <dbReference type="EMBL" id="KKN96756.1"/>
    </source>
</evidence>
<gene>
    <name evidence="1" type="ORF">LCGC14_0164000</name>
</gene>
<protein>
    <submittedName>
        <fullName evidence="1">Uncharacterized protein</fullName>
    </submittedName>
</protein>
<dbReference type="AlphaFoldDB" id="A0A0F9XCN6"/>
<sequence length="78" mass="8996">MTLKRLREHQKFVATVDPDDGHWENTYTVDMKECVNEINRLRHALICARHYVIMGNVSAVKEIVTSALFEPQESTDGH</sequence>
<name>A0A0F9XCN6_9ZZZZ</name>
<reference evidence="1" key="1">
    <citation type="journal article" date="2015" name="Nature">
        <title>Complex archaea that bridge the gap between prokaryotes and eukaryotes.</title>
        <authorList>
            <person name="Spang A."/>
            <person name="Saw J.H."/>
            <person name="Jorgensen S.L."/>
            <person name="Zaremba-Niedzwiedzka K."/>
            <person name="Martijn J."/>
            <person name="Lind A.E."/>
            <person name="van Eijk R."/>
            <person name="Schleper C."/>
            <person name="Guy L."/>
            <person name="Ettema T.J."/>
        </authorList>
    </citation>
    <scope>NUCLEOTIDE SEQUENCE</scope>
</reference>